<keyword evidence="3 7" id="KW-0812">Transmembrane</keyword>
<dbReference type="Gene3D" id="1.10.1450.10">
    <property type="entry name" value="Tetraspanin"/>
    <property type="match status" value="1"/>
</dbReference>
<dbReference type="OrthoDB" id="10033535at2759"/>
<dbReference type="PRINTS" id="PR00259">
    <property type="entry name" value="TMFOUR"/>
</dbReference>
<gene>
    <name evidence="9" type="primary">LOC117651721</name>
</gene>
<protein>
    <recommendedName>
        <fullName evidence="7">Tetraspanin</fullName>
    </recommendedName>
</protein>
<dbReference type="PIRSF" id="PIRSF002419">
    <property type="entry name" value="Tetraspanin"/>
    <property type="match status" value="1"/>
</dbReference>
<feature type="transmembrane region" description="Helical" evidence="7">
    <location>
        <begin position="12"/>
        <end position="36"/>
    </location>
</feature>
<dbReference type="KEGG" id="tpal:117651721"/>
<dbReference type="RefSeq" id="XP_034251915.1">
    <property type="nucleotide sequence ID" value="XM_034396024.1"/>
</dbReference>
<comment type="similarity">
    <text evidence="2 7">Belongs to the tetraspanin (TM4SF) family.</text>
</comment>
<dbReference type="InParanoid" id="A0A6P9A3A1"/>
<organism evidence="9">
    <name type="scientific">Thrips palmi</name>
    <name type="common">Melon thrips</name>
    <dbReference type="NCBI Taxonomy" id="161013"/>
    <lineage>
        <taxon>Eukaryota</taxon>
        <taxon>Metazoa</taxon>
        <taxon>Ecdysozoa</taxon>
        <taxon>Arthropoda</taxon>
        <taxon>Hexapoda</taxon>
        <taxon>Insecta</taxon>
        <taxon>Pterygota</taxon>
        <taxon>Neoptera</taxon>
        <taxon>Paraneoptera</taxon>
        <taxon>Thysanoptera</taxon>
        <taxon>Terebrantia</taxon>
        <taxon>Thripoidea</taxon>
        <taxon>Thripidae</taxon>
        <taxon>Thrips</taxon>
    </lineage>
</organism>
<dbReference type="SUPFAM" id="SSF48652">
    <property type="entry name" value="Tetraspanin"/>
    <property type="match status" value="1"/>
</dbReference>
<reference evidence="9" key="1">
    <citation type="submission" date="2025-08" db="UniProtKB">
        <authorList>
            <consortium name="RefSeq"/>
        </authorList>
    </citation>
    <scope>IDENTIFICATION</scope>
    <source>
        <tissue evidence="9">Total insect</tissue>
    </source>
</reference>
<evidence type="ECO:0000256" key="1">
    <source>
        <dbReference type="ARBA" id="ARBA00004141"/>
    </source>
</evidence>
<dbReference type="Proteomes" id="UP000515158">
    <property type="component" value="Unplaced"/>
</dbReference>
<evidence type="ECO:0000256" key="2">
    <source>
        <dbReference type="ARBA" id="ARBA00006840"/>
    </source>
</evidence>
<dbReference type="PANTHER" id="PTHR19282">
    <property type="entry name" value="TETRASPANIN"/>
    <property type="match status" value="1"/>
</dbReference>
<name>A0A6P9A3A1_THRPL</name>
<dbReference type="Pfam" id="PF00335">
    <property type="entry name" value="Tetraspanin"/>
    <property type="match status" value="1"/>
</dbReference>
<evidence type="ECO:0000256" key="7">
    <source>
        <dbReference type="RuleBase" id="RU361218"/>
    </source>
</evidence>
<dbReference type="GO" id="GO:0005886">
    <property type="term" value="C:plasma membrane"/>
    <property type="evidence" value="ECO:0007669"/>
    <property type="project" value="TreeGrafter"/>
</dbReference>
<keyword evidence="6" id="KW-1015">Disulfide bond</keyword>
<evidence type="ECO:0000313" key="8">
    <source>
        <dbReference type="Proteomes" id="UP000515158"/>
    </source>
</evidence>
<evidence type="ECO:0000256" key="4">
    <source>
        <dbReference type="ARBA" id="ARBA00022989"/>
    </source>
</evidence>
<sequence length="235" mass="25906">MVSCGMSFIKYLLFLFNLLFAISGIVILAVGATIVARQKNLQLVVDHFWSAAVLLIAVGSIVFLISFLGCCGAVRNSNVMVMSFAVLLIIIFILELTAAVAGYLLQSKIHDVLQTSLNESLKSYDNTTTVREAWNIMQHDFKCCGVNGPDDWQTVFKNTTLPDFCCPDKDVKDKCILNGPIPYNKEGCLMKFEKIFHDKGFLVVGIGLGVCFIQIAGVILSCCLGRALRKDYETV</sequence>
<dbReference type="InterPro" id="IPR000301">
    <property type="entry name" value="Tetraspanin_animals"/>
</dbReference>
<dbReference type="GeneID" id="117651721"/>
<feature type="disulfide bond" evidence="6">
    <location>
        <begin position="144"/>
        <end position="166"/>
    </location>
</feature>
<dbReference type="FunCoup" id="A0A6P9A3A1">
    <property type="interactions" value="168"/>
</dbReference>
<feature type="transmembrane region" description="Helical" evidence="7">
    <location>
        <begin position="48"/>
        <end position="74"/>
    </location>
</feature>
<dbReference type="PANTHER" id="PTHR19282:SF456">
    <property type="entry name" value="CD63 MOLECULE"/>
    <property type="match status" value="1"/>
</dbReference>
<feature type="transmembrane region" description="Helical" evidence="7">
    <location>
        <begin position="81"/>
        <end position="105"/>
    </location>
</feature>
<keyword evidence="4 7" id="KW-1133">Transmembrane helix</keyword>
<accession>A0A6P9A3A1</accession>
<proteinExistence type="inferred from homology"/>
<evidence type="ECO:0000313" key="9">
    <source>
        <dbReference type="RefSeq" id="XP_034251915.1"/>
    </source>
</evidence>
<keyword evidence="8" id="KW-1185">Reference proteome</keyword>
<evidence type="ECO:0000256" key="6">
    <source>
        <dbReference type="PIRSR" id="PIRSR002419-1"/>
    </source>
</evidence>
<dbReference type="InterPro" id="IPR008952">
    <property type="entry name" value="Tetraspanin_EC2_sf"/>
</dbReference>
<dbReference type="AlphaFoldDB" id="A0A6P9A3A1"/>
<dbReference type="CDD" id="cd03127">
    <property type="entry name" value="tetraspanin_LEL"/>
    <property type="match status" value="1"/>
</dbReference>
<comment type="subcellular location">
    <subcellularLocation>
        <location evidence="1 7">Membrane</location>
        <topology evidence="1 7">Multi-pass membrane protein</topology>
    </subcellularLocation>
</comment>
<evidence type="ECO:0000256" key="5">
    <source>
        <dbReference type="ARBA" id="ARBA00023136"/>
    </source>
</evidence>
<keyword evidence="5 7" id="KW-0472">Membrane</keyword>
<evidence type="ECO:0000256" key="3">
    <source>
        <dbReference type="ARBA" id="ARBA00022692"/>
    </source>
</evidence>
<feature type="transmembrane region" description="Helical" evidence="7">
    <location>
        <begin position="200"/>
        <end position="224"/>
    </location>
</feature>
<dbReference type="InterPro" id="IPR018499">
    <property type="entry name" value="Tetraspanin/Peripherin"/>
</dbReference>